<dbReference type="EMBL" id="AHIE01000002">
    <property type="protein sequence ID" value="EHU01652.1"/>
    <property type="molecule type" value="Genomic_DNA"/>
</dbReference>
<dbReference type="OrthoDB" id="6624449at2"/>
<keyword evidence="1" id="KW-1133">Transmembrane helix</keyword>
<gene>
    <name evidence="4" type="ORF">CKS_0085</name>
    <name evidence="2" type="ORF">DSJ_16645</name>
    <name evidence="3" type="ORF">DSJ_18505</name>
</gene>
<sequence length="150" mass="16906">MNEQANKILADLLQKASNGIDAAVSFSQAQIPDVIHQLLVWNFTFSLITTVVAALTIPLLVWFLRSQLSRKQTGTIARGESYSWGEGKPKYRPTLMWDSKGELSPGAMLFGFIVPVWVLCIADRVLDLTWLKIWVAPKLYLIEYAAHLMK</sequence>
<evidence type="ECO:0000313" key="2">
    <source>
        <dbReference type="EMBL" id="ARF50802.1"/>
    </source>
</evidence>
<protein>
    <submittedName>
        <fullName evidence="4">Uncharacterized protein</fullName>
    </submittedName>
</protein>
<reference evidence="2 6" key="3">
    <citation type="submission" date="2016-10" db="EMBL/GenBank/DDBJ databases">
        <title>Complete Genome Assembly of Pantoea stewartii subsp. stewartii DC283, a Corn Pathogen.</title>
        <authorList>
            <person name="Duong D.A."/>
            <person name="Stevens A.M."/>
            <person name="Jensen R.V."/>
        </authorList>
    </citation>
    <scope>NUCLEOTIDE SEQUENCE [LARGE SCALE GENOMIC DNA]</scope>
    <source>
        <strain evidence="2 6">DC283</strain>
    </source>
</reference>
<evidence type="ECO:0000313" key="4">
    <source>
        <dbReference type="EMBL" id="EHU01652.1"/>
    </source>
</evidence>
<keyword evidence="6" id="KW-1185">Reference proteome</keyword>
<dbReference type="Proteomes" id="UP000005050">
    <property type="component" value="Unassembled WGS sequence"/>
</dbReference>
<proteinExistence type="predicted"/>
<evidence type="ECO:0000313" key="3">
    <source>
        <dbReference type="EMBL" id="ARF51109.1"/>
    </source>
</evidence>
<dbReference type="KEGG" id="pstw:DSJ_18505"/>
<dbReference type="PATRIC" id="fig|660596.6.peg.322"/>
<dbReference type="RefSeq" id="WP_006117829.1">
    <property type="nucleotide sequence ID" value="NZ_AHIE01000002.1"/>
</dbReference>
<dbReference type="STRING" id="660596.DSJ_16645"/>
<reference evidence="4" key="2">
    <citation type="submission" date="2012-01" db="EMBL/GenBank/DDBJ databases">
        <authorList>
            <person name="Biehl B.S."/>
            <person name="Ding Y."/>
            <person name="Dugan-Rocha S.P."/>
            <person name="Gibbs R.A."/>
            <person name="Glasner J.D."/>
            <person name="Kovar C."/>
            <person name="Muzny D.M."/>
            <person name="Neeno-Eckwall E.C."/>
            <person name="Perna N.T."/>
            <person name="Qin X."/>
            <person name="von Bodman S.B."/>
            <person name="Weinstock G.M."/>
        </authorList>
    </citation>
    <scope>NUCLEOTIDE SEQUENCE</scope>
    <source>
        <strain evidence="4">DC283</strain>
    </source>
</reference>
<keyword evidence="1" id="KW-0472">Membrane</keyword>
<dbReference type="EMBL" id="CP017581">
    <property type="protein sequence ID" value="ARF51109.1"/>
    <property type="molecule type" value="Genomic_DNA"/>
</dbReference>
<evidence type="ECO:0000256" key="1">
    <source>
        <dbReference type="SAM" id="Phobius"/>
    </source>
</evidence>
<name>H3R8Y9_PANSE</name>
<keyword evidence="1" id="KW-0812">Transmembrane</keyword>
<dbReference type="Proteomes" id="UP000192380">
    <property type="component" value="Chromosome"/>
</dbReference>
<dbReference type="EMBL" id="CP017581">
    <property type="protein sequence ID" value="ARF50802.1"/>
    <property type="molecule type" value="Genomic_DNA"/>
</dbReference>
<feature type="transmembrane region" description="Helical" evidence="1">
    <location>
        <begin position="103"/>
        <end position="122"/>
    </location>
</feature>
<organism evidence="4 5">
    <name type="scientific">Pantoea stewartii subsp. stewartii DC283</name>
    <dbReference type="NCBI Taxonomy" id="660596"/>
    <lineage>
        <taxon>Bacteria</taxon>
        <taxon>Pseudomonadati</taxon>
        <taxon>Pseudomonadota</taxon>
        <taxon>Gammaproteobacteria</taxon>
        <taxon>Enterobacterales</taxon>
        <taxon>Erwiniaceae</taxon>
        <taxon>Pantoea</taxon>
    </lineage>
</organism>
<accession>H3R8Y9</accession>
<feature type="transmembrane region" description="Helical" evidence="1">
    <location>
        <begin position="38"/>
        <end position="64"/>
    </location>
</feature>
<reference evidence="4 5" key="1">
    <citation type="journal article" date="2012" name="Mol. Microbiol.">
        <title>The genetic and structural basis of two distinct terminal side branch residues in stewartan and amylovoran exopolysaccharides and their potential role in host adaptation.</title>
        <authorList>
            <person name="Wang X."/>
            <person name="Yang F."/>
            <person name="von Bodman S.B."/>
        </authorList>
    </citation>
    <scope>NUCLEOTIDE SEQUENCE [LARGE SCALE GENOMIC DNA]</scope>
    <source>
        <strain evidence="4 5">DC283</strain>
    </source>
</reference>
<dbReference type="KEGG" id="pstw:DSJ_16645"/>
<dbReference type="AlphaFoldDB" id="H3R8Y9"/>
<evidence type="ECO:0000313" key="5">
    <source>
        <dbReference type="Proteomes" id="UP000005050"/>
    </source>
</evidence>
<evidence type="ECO:0000313" key="6">
    <source>
        <dbReference type="Proteomes" id="UP000192380"/>
    </source>
</evidence>